<organism evidence="7 8">
    <name type="scientific">Paludibaculum fermentans</name>
    <dbReference type="NCBI Taxonomy" id="1473598"/>
    <lineage>
        <taxon>Bacteria</taxon>
        <taxon>Pseudomonadati</taxon>
        <taxon>Acidobacteriota</taxon>
        <taxon>Terriglobia</taxon>
        <taxon>Bryobacterales</taxon>
        <taxon>Bryobacteraceae</taxon>
        <taxon>Paludibaculum</taxon>
    </lineage>
</organism>
<dbReference type="SUPFAM" id="SSF50998">
    <property type="entry name" value="Quinoprotein alcohol dehydrogenase-like"/>
    <property type="match status" value="1"/>
</dbReference>
<protein>
    <submittedName>
        <fullName evidence="7">PQQ-dependent dehydrogenase, methanol/ethanol family</fullName>
        <ecNumber evidence="7">1.1.2.-</ecNumber>
    </submittedName>
</protein>
<keyword evidence="8" id="KW-1185">Reference proteome</keyword>
<evidence type="ECO:0000259" key="6">
    <source>
        <dbReference type="Pfam" id="PF01011"/>
    </source>
</evidence>
<feature type="domain" description="Pyrrolo-quinoline quinone repeat" evidence="6">
    <location>
        <begin position="459"/>
        <end position="515"/>
    </location>
</feature>
<dbReference type="GO" id="GO:0005509">
    <property type="term" value="F:calcium ion binding"/>
    <property type="evidence" value="ECO:0007669"/>
    <property type="project" value="InterPro"/>
</dbReference>
<sequence>MRPVCPALFLAAAALAQNSPYPVDVPAARIVKALDEPQNWLTYFGDYKGVRHRALNQVNTVNVRNLRVDWIFQIPTTGRFETVPLVVDGVMFFTAQNGHAFSVDARSGRQLWHYQYKPAEGTADGLNRGLAILNDKLYMGTVDGHLVCLDSRNGQLLWNTEVASAKAGYSITLAPLAVKDRIIVGVGGGEFGIRGFIDAYDAKSGQRAWRLYTIPEKGEPGGDSWQADSWKRGGAPTWMTGTYDPDLDTVYWGVGNPGPDLYGGDRLGDNLYSCSVVAIDPNTGKMKWHYQFSPHDTHDWDANETPMLLDLPWKGQMRKLLVQANRNAFFYVLDRTTGEFLMAKSYARQTWLKEFDAKGRPTPLPNTEPSEQGTRLCPGLAGGANWMAPSYNPDLQLFYVPYREQCDIYFSSPPKFVEGKAYWGTATRGVSDEKEWGVVKALDPLTGEGKWEFKFYHAGWGGTMSTTGGLVFAGDADGYLVALDAKSGQLLWRLQTGAEIATAPITYMVNGKQYVTIASGAALITLSLP</sequence>
<dbReference type="GO" id="GO:0016614">
    <property type="term" value="F:oxidoreductase activity, acting on CH-OH group of donors"/>
    <property type="evidence" value="ECO:0007669"/>
    <property type="project" value="InterPro"/>
</dbReference>
<dbReference type="InterPro" id="IPR011047">
    <property type="entry name" value="Quinoprotein_ADH-like_sf"/>
</dbReference>
<accession>A0A7S7SMK7</accession>
<name>A0A7S7SMK7_PALFE</name>
<evidence type="ECO:0000256" key="3">
    <source>
        <dbReference type="ARBA" id="ARBA00022723"/>
    </source>
</evidence>
<dbReference type="SMART" id="SM00564">
    <property type="entry name" value="PQQ"/>
    <property type="match status" value="6"/>
</dbReference>
<comment type="cofactor">
    <cofactor evidence="1">
        <name>pyrroloquinoline quinone</name>
        <dbReference type="ChEBI" id="CHEBI:58442"/>
    </cofactor>
</comment>
<evidence type="ECO:0000256" key="2">
    <source>
        <dbReference type="ARBA" id="ARBA00008156"/>
    </source>
</evidence>
<dbReference type="Proteomes" id="UP000593892">
    <property type="component" value="Chromosome"/>
</dbReference>
<feature type="domain" description="Pyrrolo-quinoline quinone repeat" evidence="6">
    <location>
        <begin position="40"/>
        <end position="341"/>
    </location>
</feature>
<dbReference type="InterPro" id="IPR017512">
    <property type="entry name" value="PQQ_MeOH/EtOH_DH"/>
</dbReference>
<dbReference type="Pfam" id="PF01011">
    <property type="entry name" value="PQQ"/>
    <property type="match status" value="2"/>
</dbReference>
<gene>
    <name evidence="7" type="ORF">IRI77_16055</name>
</gene>
<keyword evidence="4 7" id="KW-0560">Oxidoreductase</keyword>
<proteinExistence type="inferred from homology"/>
<dbReference type="InterPro" id="IPR018391">
    <property type="entry name" value="PQQ_b-propeller_rpt"/>
</dbReference>
<dbReference type="InterPro" id="IPR002372">
    <property type="entry name" value="PQQ_rpt_dom"/>
</dbReference>
<dbReference type="KEGG" id="pfer:IRI77_16055"/>
<dbReference type="NCBIfam" id="TIGR03075">
    <property type="entry name" value="PQQ_enz_alc_DH"/>
    <property type="match status" value="1"/>
</dbReference>
<comment type="similarity">
    <text evidence="2">Belongs to the bacterial PQQ dehydrogenase family.</text>
</comment>
<dbReference type="EC" id="1.1.2.-" evidence="7"/>
<keyword evidence="5" id="KW-0732">Signal</keyword>
<dbReference type="RefSeq" id="WP_194453056.1">
    <property type="nucleotide sequence ID" value="NZ_CP063849.1"/>
</dbReference>
<dbReference type="GO" id="GO:0016020">
    <property type="term" value="C:membrane"/>
    <property type="evidence" value="ECO:0007669"/>
    <property type="project" value="InterPro"/>
</dbReference>
<feature type="chain" id="PRO_5032918573" evidence="5">
    <location>
        <begin position="17"/>
        <end position="529"/>
    </location>
</feature>
<evidence type="ECO:0000256" key="1">
    <source>
        <dbReference type="ARBA" id="ARBA00001931"/>
    </source>
</evidence>
<evidence type="ECO:0000313" key="8">
    <source>
        <dbReference type="Proteomes" id="UP000593892"/>
    </source>
</evidence>
<dbReference type="AlphaFoldDB" id="A0A7S7SMK7"/>
<keyword evidence="3" id="KW-0479">Metal-binding</keyword>
<dbReference type="EMBL" id="CP063849">
    <property type="protein sequence ID" value="QOY91402.1"/>
    <property type="molecule type" value="Genomic_DNA"/>
</dbReference>
<evidence type="ECO:0000256" key="4">
    <source>
        <dbReference type="ARBA" id="ARBA00023002"/>
    </source>
</evidence>
<reference evidence="7 8" key="1">
    <citation type="submission" date="2020-10" db="EMBL/GenBank/DDBJ databases">
        <title>Complete genome sequence of Paludibaculum fermentans P105T, a facultatively anaerobic acidobacterium capable of dissimilatory Fe(III) reduction.</title>
        <authorList>
            <person name="Dedysh S.N."/>
            <person name="Beletsky A.V."/>
            <person name="Kulichevskaya I.S."/>
            <person name="Mardanov A.V."/>
            <person name="Ravin N.V."/>
        </authorList>
    </citation>
    <scope>NUCLEOTIDE SEQUENCE [LARGE SCALE GENOMIC DNA]</scope>
    <source>
        <strain evidence="7 8">P105</strain>
    </source>
</reference>
<dbReference type="PANTHER" id="PTHR32303">
    <property type="entry name" value="QUINOPROTEIN ALCOHOL DEHYDROGENASE (CYTOCHROME C)"/>
    <property type="match status" value="1"/>
</dbReference>
<evidence type="ECO:0000256" key="5">
    <source>
        <dbReference type="SAM" id="SignalP"/>
    </source>
</evidence>
<feature type="signal peptide" evidence="5">
    <location>
        <begin position="1"/>
        <end position="16"/>
    </location>
</feature>
<evidence type="ECO:0000313" key="7">
    <source>
        <dbReference type="EMBL" id="QOY91402.1"/>
    </source>
</evidence>
<dbReference type="Gene3D" id="2.140.10.10">
    <property type="entry name" value="Quinoprotein alcohol dehydrogenase-like superfamily"/>
    <property type="match status" value="1"/>
</dbReference>